<evidence type="ECO:0000313" key="3">
    <source>
        <dbReference type="EMBL" id="KAK1151259.1"/>
    </source>
</evidence>
<proteinExistence type="predicted"/>
<keyword evidence="4" id="KW-1185">Reference proteome</keyword>
<dbReference type="AlphaFoldDB" id="A0AAD8CH21"/>
<feature type="region of interest" description="Disordered" evidence="1">
    <location>
        <begin position="48"/>
        <end position="88"/>
    </location>
</feature>
<feature type="compositionally biased region" description="Basic and acidic residues" evidence="1">
    <location>
        <begin position="72"/>
        <end position="88"/>
    </location>
</feature>
<sequence length="88" mass="9623">MILIHSLGAIRLCLGSGWFDFSLGLGADFTVPSTPVYFAMEKPFKLEEPSTGDRRVNEGTAPPQVAQVVPSSEKRTGKTEDEKKRLGK</sequence>
<keyword evidence="2" id="KW-0732">Signal</keyword>
<reference evidence="3" key="1">
    <citation type="submission" date="2022-02" db="EMBL/GenBank/DDBJ databases">
        <title>Atlantic sturgeon de novo genome assembly.</title>
        <authorList>
            <person name="Stock M."/>
            <person name="Klopp C."/>
            <person name="Guiguen Y."/>
            <person name="Cabau C."/>
            <person name="Parinello H."/>
            <person name="Santidrian Yebra-Pimentel E."/>
            <person name="Kuhl H."/>
            <person name="Dirks R.P."/>
            <person name="Guessner J."/>
            <person name="Wuertz S."/>
            <person name="Du K."/>
            <person name="Schartl M."/>
        </authorList>
    </citation>
    <scope>NUCLEOTIDE SEQUENCE</scope>
    <source>
        <strain evidence="3">STURGEONOMICS-FGT-2020</strain>
        <tissue evidence="3">Whole blood</tissue>
    </source>
</reference>
<gene>
    <name evidence="3" type="ORF">AOXY_G32826</name>
</gene>
<evidence type="ECO:0000256" key="1">
    <source>
        <dbReference type="SAM" id="MobiDB-lite"/>
    </source>
</evidence>
<organism evidence="3 4">
    <name type="scientific">Acipenser oxyrinchus oxyrinchus</name>
    <dbReference type="NCBI Taxonomy" id="40147"/>
    <lineage>
        <taxon>Eukaryota</taxon>
        <taxon>Metazoa</taxon>
        <taxon>Chordata</taxon>
        <taxon>Craniata</taxon>
        <taxon>Vertebrata</taxon>
        <taxon>Euteleostomi</taxon>
        <taxon>Actinopterygii</taxon>
        <taxon>Chondrostei</taxon>
        <taxon>Acipenseriformes</taxon>
        <taxon>Acipenseridae</taxon>
        <taxon>Acipenser</taxon>
    </lineage>
</organism>
<dbReference type="EMBL" id="JAGXEW010000053">
    <property type="protein sequence ID" value="KAK1151259.1"/>
    <property type="molecule type" value="Genomic_DNA"/>
</dbReference>
<feature type="signal peptide" evidence="2">
    <location>
        <begin position="1"/>
        <end position="15"/>
    </location>
</feature>
<name>A0AAD8CH21_ACIOX</name>
<dbReference type="Proteomes" id="UP001230051">
    <property type="component" value="Unassembled WGS sequence"/>
</dbReference>
<feature type="chain" id="PRO_5042255100" evidence="2">
    <location>
        <begin position="16"/>
        <end position="88"/>
    </location>
</feature>
<feature type="compositionally biased region" description="Basic and acidic residues" evidence="1">
    <location>
        <begin position="48"/>
        <end position="57"/>
    </location>
</feature>
<accession>A0AAD8CH21</accession>
<comment type="caution">
    <text evidence="3">The sequence shown here is derived from an EMBL/GenBank/DDBJ whole genome shotgun (WGS) entry which is preliminary data.</text>
</comment>
<evidence type="ECO:0000313" key="4">
    <source>
        <dbReference type="Proteomes" id="UP001230051"/>
    </source>
</evidence>
<evidence type="ECO:0000256" key="2">
    <source>
        <dbReference type="SAM" id="SignalP"/>
    </source>
</evidence>
<protein>
    <submittedName>
        <fullName evidence="3">Uncharacterized protein</fullName>
    </submittedName>
</protein>